<protein>
    <submittedName>
        <fullName evidence="2">Collagen triple helix repeat (20 copies)</fullName>
    </submittedName>
</protein>
<feature type="compositionally biased region" description="Polar residues" evidence="1">
    <location>
        <begin position="221"/>
        <end position="230"/>
    </location>
</feature>
<keyword evidence="2" id="KW-0176">Collagen</keyword>
<dbReference type="Gene3D" id="1.20.5.320">
    <property type="entry name" value="6-Phosphogluconate Dehydrogenase, domain 3"/>
    <property type="match status" value="1"/>
</dbReference>
<proteinExistence type="predicted"/>
<dbReference type="Proteomes" id="UP000095788">
    <property type="component" value="Unassembled WGS sequence"/>
</dbReference>
<feature type="region of interest" description="Disordered" evidence="1">
    <location>
        <begin position="511"/>
        <end position="532"/>
    </location>
</feature>
<dbReference type="PANTHER" id="PTHR24637">
    <property type="entry name" value="COLLAGEN"/>
    <property type="match status" value="1"/>
</dbReference>
<feature type="compositionally biased region" description="Low complexity" evidence="1">
    <location>
        <begin position="511"/>
        <end position="529"/>
    </location>
</feature>
<reference evidence="2 3" key="1">
    <citation type="submission" date="2015-09" db="EMBL/GenBank/DDBJ databases">
        <authorList>
            <consortium name="Pathogen Informatics"/>
        </authorList>
    </citation>
    <scope>NUCLEOTIDE SEQUENCE [LARGE SCALE GENOMIC DNA]</scope>
    <source>
        <strain evidence="2 3">2789STDY5834942</strain>
    </source>
</reference>
<feature type="compositionally biased region" description="Basic and acidic residues" evidence="1">
    <location>
        <begin position="359"/>
        <end position="368"/>
    </location>
</feature>
<dbReference type="RefSeq" id="WP_057281085.1">
    <property type="nucleotide sequence ID" value="NZ_CZBF01000001.1"/>
</dbReference>
<dbReference type="AlphaFoldDB" id="A0A174M059"/>
<sequence>MVLESNQFNQLVEEVKKALLVGSQGVGDVEIVDSLADIVSLPALRLAGMEESVVEVPLELLSAPAEEAAEEVRKAEAERVIVENARKEAEKSRETAETKRASSESTRASAETTRINAEKERVTAEGLRKTAETERGKAEAVRQTSETGRATAETGRVTAEGKRVSAEEERKNAETVRANAESTRQTAETGRVNAETGRATAEGKRVTAENARSTAEDTRNSAETNRQTAETGRVNAESGRVNAESTRVTEFAALKQESETATANATDTAEHPTYIGADHYVYQWDKSAKEYVKTDIYVKGKPGDTFTLLGRYDTLDALKTAVPDGSNITGFYSVGTALPYTYYAWYNGDWQSQGQLQGEKGDKGEKGDTGAQGPKGEKGATGATGPQGIQGPKGDKGDTGAQGIQGPAGTAGTSAAITGASATIDTNVGTPAVTVSLGGTASARTFAFAFKNLKGATGATGPAGASASITGATATVDSNVGTPSVTVTPGGTVQARTFAFAFKNLKGATGATGPQGPAGAKGATGPQGPQGVGDPTVTGANTVTTLASLPISKRSITARLGSATNISLASGMSVGNDLYIRCVASAAFTQPIPNTGAFTSMSGTSISVSAGDIFEISIWCYAAGAYSISVKTRD</sequence>
<feature type="region of interest" description="Disordered" evidence="1">
    <location>
        <begin position="86"/>
        <end position="245"/>
    </location>
</feature>
<accession>A0A174M059</accession>
<evidence type="ECO:0000313" key="2">
    <source>
        <dbReference type="EMBL" id="CUP29723.1"/>
    </source>
</evidence>
<feature type="compositionally biased region" description="Low complexity" evidence="1">
    <location>
        <begin position="103"/>
        <end position="114"/>
    </location>
</feature>
<dbReference type="InterPro" id="IPR008160">
    <property type="entry name" value="Collagen"/>
</dbReference>
<feature type="region of interest" description="Disordered" evidence="1">
    <location>
        <begin position="355"/>
        <end position="412"/>
    </location>
</feature>
<gene>
    <name evidence="2" type="ORF">ERS852554_00258</name>
</gene>
<feature type="compositionally biased region" description="Basic and acidic residues" evidence="1">
    <location>
        <begin position="116"/>
        <end position="140"/>
    </location>
</feature>
<evidence type="ECO:0000256" key="1">
    <source>
        <dbReference type="SAM" id="MobiDB-lite"/>
    </source>
</evidence>
<evidence type="ECO:0000313" key="3">
    <source>
        <dbReference type="Proteomes" id="UP000095788"/>
    </source>
</evidence>
<feature type="compositionally biased region" description="Basic and acidic residues" evidence="1">
    <location>
        <begin position="159"/>
        <end position="174"/>
    </location>
</feature>
<name>A0A174M059_BACUN</name>
<dbReference type="Pfam" id="PF01391">
    <property type="entry name" value="Collagen"/>
    <property type="match status" value="1"/>
</dbReference>
<feature type="compositionally biased region" description="Basic and acidic residues" evidence="1">
    <location>
        <begin position="86"/>
        <end position="102"/>
    </location>
</feature>
<organism evidence="2 3">
    <name type="scientific">Bacteroides uniformis</name>
    <dbReference type="NCBI Taxonomy" id="820"/>
    <lineage>
        <taxon>Bacteria</taxon>
        <taxon>Pseudomonadati</taxon>
        <taxon>Bacteroidota</taxon>
        <taxon>Bacteroidia</taxon>
        <taxon>Bacteroidales</taxon>
        <taxon>Bacteroidaceae</taxon>
        <taxon>Bacteroides</taxon>
    </lineage>
</organism>
<dbReference type="EMBL" id="CZBF01000001">
    <property type="protein sequence ID" value="CUP29723.1"/>
    <property type="molecule type" value="Genomic_DNA"/>
</dbReference>